<evidence type="ECO:0000313" key="9">
    <source>
        <dbReference type="EMBL" id="KAK4360547.1"/>
    </source>
</evidence>
<accession>A0AAE1V9F4</accession>
<keyword evidence="5 8" id="KW-1133">Transmembrane helix</keyword>
<evidence type="ECO:0000256" key="4">
    <source>
        <dbReference type="ARBA" id="ARBA00022692"/>
    </source>
</evidence>
<dbReference type="PANTHER" id="PTHR48021:SF4">
    <property type="entry name" value="SUGAR TRANSPORTER ERD6-LIKE 4"/>
    <property type="match status" value="1"/>
</dbReference>
<feature type="transmembrane region" description="Helical" evidence="8">
    <location>
        <begin position="288"/>
        <end position="308"/>
    </location>
</feature>
<dbReference type="GO" id="GO:0022857">
    <property type="term" value="F:transmembrane transporter activity"/>
    <property type="evidence" value="ECO:0007669"/>
    <property type="project" value="InterPro"/>
</dbReference>
<organism evidence="9 10">
    <name type="scientific">Anisodus tanguticus</name>
    <dbReference type="NCBI Taxonomy" id="243964"/>
    <lineage>
        <taxon>Eukaryota</taxon>
        <taxon>Viridiplantae</taxon>
        <taxon>Streptophyta</taxon>
        <taxon>Embryophyta</taxon>
        <taxon>Tracheophyta</taxon>
        <taxon>Spermatophyta</taxon>
        <taxon>Magnoliopsida</taxon>
        <taxon>eudicotyledons</taxon>
        <taxon>Gunneridae</taxon>
        <taxon>Pentapetalae</taxon>
        <taxon>asterids</taxon>
        <taxon>lamiids</taxon>
        <taxon>Solanales</taxon>
        <taxon>Solanaceae</taxon>
        <taxon>Solanoideae</taxon>
        <taxon>Hyoscyameae</taxon>
        <taxon>Anisodus</taxon>
    </lineage>
</organism>
<feature type="transmembrane region" description="Helical" evidence="8">
    <location>
        <begin position="151"/>
        <end position="170"/>
    </location>
</feature>
<reference evidence="9" key="1">
    <citation type="submission" date="2023-12" db="EMBL/GenBank/DDBJ databases">
        <title>Genome assembly of Anisodus tanguticus.</title>
        <authorList>
            <person name="Wang Y.-J."/>
        </authorList>
    </citation>
    <scope>NUCLEOTIDE SEQUENCE</scope>
    <source>
        <strain evidence="9">KB-2021</strain>
        <tissue evidence="9">Leaf</tissue>
    </source>
</reference>
<feature type="transmembrane region" description="Helical" evidence="8">
    <location>
        <begin position="328"/>
        <end position="348"/>
    </location>
</feature>
<dbReference type="Proteomes" id="UP001291623">
    <property type="component" value="Unassembled WGS sequence"/>
</dbReference>
<keyword evidence="6 8" id="KW-0472">Membrane</keyword>
<dbReference type="Gene3D" id="1.20.1250.20">
    <property type="entry name" value="MFS general substrate transporter like domains"/>
    <property type="match status" value="1"/>
</dbReference>
<keyword evidence="10" id="KW-1185">Reference proteome</keyword>
<gene>
    <name evidence="9" type="ORF">RND71_019499</name>
</gene>
<evidence type="ECO:0000256" key="3">
    <source>
        <dbReference type="ARBA" id="ARBA00022597"/>
    </source>
</evidence>
<dbReference type="Pfam" id="PF00083">
    <property type="entry name" value="Sugar_tr"/>
    <property type="match status" value="1"/>
</dbReference>
<keyword evidence="3" id="KW-0813">Transport</keyword>
<dbReference type="InterPro" id="IPR003663">
    <property type="entry name" value="Sugar/inositol_transpt"/>
</dbReference>
<evidence type="ECO:0000256" key="6">
    <source>
        <dbReference type="ARBA" id="ARBA00023136"/>
    </source>
</evidence>
<keyword evidence="3" id="KW-0762">Sugar transport</keyword>
<feature type="transmembrane region" description="Helical" evidence="8">
    <location>
        <begin position="389"/>
        <end position="415"/>
    </location>
</feature>
<sequence length="506" mass="55676">MFIESVADQILQCHPLFINISGFKVIRSEDIIGKMSFLEDSVSSEEGLFRKPLLSPKVKDVARTSFRDDSASSEQGLRKPLLHTGSWYRMASRQSSIMESSAQILHEPISIYLCVLIVALGSLQFGFSLGYTNPTQSDIMKDLTLSISETLMIAAISNISGWLAISFARVSGHIIFIHGKVDGRLWCWHHFLCALFNNWNNVGVPIGSLRKLESACSYRNVAMHSFDTWSIFYTGISSLAKMGNFEDFETSLQVLRGFDTDISLEVNEQGSSSKKATILFSELKRRRYYYPLLISIGLLSLQQLSGINGVLMYSSNIFKSAGVSSSKAATFGIGAIQVIVTAIAASLVDKAGRRALLIMSSSLMTVSSFLVATAFYLKDFAPKSWHPALGILSLVGLVVLVMAFGLGLGSIPWIIMSEILPVNIKSLGGSVATLANWLTSWIVTMTANLLLTWSEGGFGSLKPKEKHLKKFSVPSDDANQFYAIKDDQIERPLQGLISHMVTKFTQ</sequence>
<feature type="transmembrane region" description="Helical" evidence="8">
    <location>
        <begin position="109"/>
        <end position="131"/>
    </location>
</feature>
<evidence type="ECO:0000256" key="1">
    <source>
        <dbReference type="ARBA" id="ARBA00004141"/>
    </source>
</evidence>
<comment type="similarity">
    <text evidence="7">Belongs to the major facilitator superfamily. Phosphate:H(+) symporter (TC 2.A.1.9) family.</text>
</comment>
<protein>
    <submittedName>
        <fullName evidence="9">Uncharacterized protein</fullName>
    </submittedName>
</protein>
<name>A0AAE1V9F4_9SOLA</name>
<evidence type="ECO:0000256" key="2">
    <source>
        <dbReference type="ARBA" id="ARBA00010992"/>
    </source>
</evidence>
<dbReference type="GO" id="GO:0016020">
    <property type="term" value="C:membrane"/>
    <property type="evidence" value="ECO:0007669"/>
    <property type="project" value="UniProtKB-SubCell"/>
</dbReference>
<dbReference type="PRINTS" id="PR00171">
    <property type="entry name" value="SUGRTRNSPORT"/>
</dbReference>
<dbReference type="AlphaFoldDB" id="A0AAE1V9F4"/>
<dbReference type="InterPro" id="IPR036259">
    <property type="entry name" value="MFS_trans_sf"/>
</dbReference>
<feature type="transmembrane region" description="Helical" evidence="8">
    <location>
        <begin position="355"/>
        <end position="377"/>
    </location>
</feature>
<evidence type="ECO:0000256" key="7">
    <source>
        <dbReference type="ARBA" id="ARBA00044504"/>
    </source>
</evidence>
<evidence type="ECO:0000256" key="8">
    <source>
        <dbReference type="SAM" id="Phobius"/>
    </source>
</evidence>
<keyword evidence="4 8" id="KW-0812">Transmembrane</keyword>
<comment type="subcellular location">
    <subcellularLocation>
        <location evidence="1">Membrane</location>
        <topology evidence="1">Multi-pass membrane protein</topology>
    </subcellularLocation>
</comment>
<dbReference type="SUPFAM" id="SSF103473">
    <property type="entry name" value="MFS general substrate transporter"/>
    <property type="match status" value="1"/>
</dbReference>
<dbReference type="InterPro" id="IPR050549">
    <property type="entry name" value="MFS_Trehalose_Transporter"/>
</dbReference>
<evidence type="ECO:0000256" key="5">
    <source>
        <dbReference type="ARBA" id="ARBA00022989"/>
    </source>
</evidence>
<comment type="similarity">
    <text evidence="2">Belongs to the major facilitator superfamily. Sugar transporter (TC 2.A.1.1) family.</text>
</comment>
<comment type="caution">
    <text evidence="9">The sequence shown here is derived from an EMBL/GenBank/DDBJ whole genome shotgun (WGS) entry which is preliminary data.</text>
</comment>
<evidence type="ECO:0000313" key="10">
    <source>
        <dbReference type="Proteomes" id="UP001291623"/>
    </source>
</evidence>
<dbReference type="EMBL" id="JAVYJV010000010">
    <property type="protein sequence ID" value="KAK4360547.1"/>
    <property type="molecule type" value="Genomic_DNA"/>
</dbReference>
<dbReference type="PANTHER" id="PTHR48021">
    <property type="match status" value="1"/>
</dbReference>
<dbReference type="InterPro" id="IPR005828">
    <property type="entry name" value="MFS_sugar_transport-like"/>
</dbReference>
<feature type="transmembrane region" description="Helical" evidence="8">
    <location>
        <begin position="427"/>
        <end position="451"/>
    </location>
</feature>
<proteinExistence type="inferred from homology"/>